<dbReference type="Proteomes" id="UP000661507">
    <property type="component" value="Unassembled WGS sequence"/>
</dbReference>
<reference evidence="1" key="1">
    <citation type="journal article" date="2014" name="Int. J. Syst. Evol. Microbiol.">
        <title>Complete genome sequence of Corynebacterium casei LMG S-19264T (=DSM 44701T), isolated from a smear-ripened cheese.</title>
        <authorList>
            <consortium name="US DOE Joint Genome Institute (JGI-PGF)"/>
            <person name="Walter F."/>
            <person name="Albersmeier A."/>
            <person name="Kalinowski J."/>
            <person name="Ruckert C."/>
        </authorList>
    </citation>
    <scope>NUCLEOTIDE SEQUENCE</scope>
    <source>
        <strain evidence="1">CGMCC 1.3617</strain>
    </source>
</reference>
<name>A0A917NKE8_9PROT</name>
<proteinExistence type="predicted"/>
<dbReference type="EMBL" id="BMKW01000002">
    <property type="protein sequence ID" value="GGJ07282.1"/>
    <property type="molecule type" value="Genomic_DNA"/>
</dbReference>
<dbReference type="RefSeq" id="WP_188966055.1">
    <property type="nucleotide sequence ID" value="NZ_BMKW01000002.1"/>
</dbReference>
<evidence type="ECO:0000313" key="2">
    <source>
        <dbReference type="Proteomes" id="UP000661507"/>
    </source>
</evidence>
<evidence type="ECO:0000313" key="1">
    <source>
        <dbReference type="EMBL" id="GGJ07282.1"/>
    </source>
</evidence>
<gene>
    <name evidence="1" type="ORF">GCM10011320_12750</name>
</gene>
<organism evidence="1 2">
    <name type="scientific">Neoroseomonas lacus</name>
    <dbReference type="NCBI Taxonomy" id="287609"/>
    <lineage>
        <taxon>Bacteria</taxon>
        <taxon>Pseudomonadati</taxon>
        <taxon>Pseudomonadota</taxon>
        <taxon>Alphaproteobacteria</taxon>
        <taxon>Acetobacterales</taxon>
        <taxon>Acetobacteraceae</taxon>
        <taxon>Neoroseomonas</taxon>
    </lineage>
</organism>
<reference evidence="1" key="2">
    <citation type="submission" date="2020-09" db="EMBL/GenBank/DDBJ databases">
        <authorList>
            <person name="Sun Q."/>
            <person name="Zhou Y."/>
        </authorList>
    </citation>
    <scope>NUCLEOTIDE SEQUENCE</scope>
    <source>
        <strain evidence="1">CGMCC 1.3617</strain>
    </source>
</reference>
<protein>
    <submittedName>
        <fullName evidence="1">Uncharacterized protein</fullName>
    </submittedName>
</protein>
<sequence>MNVIVIPPLAVSRLSNTEMHDWLDTVVDANALCDRVTAAAPGDAITYFVGMLARDRDRLASRLSPEQRIELDATADYAWRLADAGWAHLAQRRVGPECFAYLVIVRPRPRQQRSRVAAPPACLRLREAA</sequence>
<accession>A0A917NKE8</accession>
<keyword evidence="2" id="KW-1185">Reference proteome</keyword>
<dbReference type="AlphaFoldDB" id="A0A917NKE8"/>
<comment type="caution">
    <text evidence="1">The sequence shown here is derived from an EMBL/GenBank/DDBJ whole genome shotgun (WGS) entry which is preliminary data.</text>
</comment>